<gene>
    <name evidence="2" type="ORF">QE417_002677</name>
</gene>
<evidence type="ECO:0000256" key="1">
    <source>
        <dbReference type="SAM" id="Phobius"/>
    </source>
</evidence>
<dbReference type="EMBL" id="JAVLVU010000001">
    <property type="protein sequence ID" value="MDT3403605.1"/>
    <property type="molecule type" value="Genomic_DNA"/>
</dbReference>
<protein>
    <submittedName>
        <fullName evidence="2">Uncharacterized protein</fullName>
    </submittedName>
</protein>
<evidence type="ECO:0000313" key="3">
    <source>
        <dbReference type="Proteomes" id="UP001258315"/>
    </source>
</evidence>
<dbReference type="Proteomes" id="UP001258315">
    <property type="component" value="Unassembled WGS sequence"/>
</dbReference>
<name>A0ABU3GV05_9SPHI</name>
<feature type="transmembrane region" description="Helical" evidence="1">
    <location>
        <begin position="119"/>
        <end position="140"/>
    </location>
</feature>
<keyword evidence="1" id="KW-0472">Membrane</keyword>
<sequence>MSSSNELSMDELTLKEILAEQIEEAKATRKYITKLERSIADRDQVIKDILVSFEQKTSDLKVEIPKPDLSEVTATLDVKLTNIQQAVERKPVPVIRQFRFLLFPETNTEHYYKIIFGRILPWLVIVLISTYLFSLGSDWLNNQQVIELQEIETNISARAWSKLYDKANKRDKKKLDELWERARKKTIHTPTNRD</sequence>
<keyword evidence="3" id="KW-1185">Reference proteome</keyword>
<reference evidence="3" key="1">
    <citation type="submission" date="2023-07" db="EMBL/GenBank/DDBJ databases">
        <title>Functional and genomic diversity of the sorghum phyllosphere microbiome.</title>
        <authorList>
            <person name="Shade A."/>
        </authorList>
    </citation>
    <scope>NUCLEOTIDE SEQUENCE [LARGE SCALE GENOMIC DNA]</scope>
    <source>
        <strain evidence="3">SORGH_AS_0422</strain>
    </source>
</reference>
<evidence type="ECO:0000313" key="2">
    <source>
        <dbReference type="EMBL" id="MDT3403605.1"/>
    </source>
</evidence>
<keyword evidence="1" id="KW-0812">Transmembrane</keyword>
<keyword evidence="1" id="KW-1133">Transmembrane helix</keyword>
<proteinExistence type="predicted"/>
<organism evidence="2 3">
    <name type="scientific">Mucilaginibacter terrae</name>
    <dbReference type="NCBI Taxonomy" id="1955052"/>
    <lineage>
        <taxon>Bacteria</taxon>
        <taxon>Pseudomonadati</taxon>
        <taxon>Bacteroidota</taxon>
        <taxon>Sphingobacteriia</taxon>
        <taxon>Sphingobacteriales</taxon>
        <taxon>Sphingobacteriaceae</taxon>
        <taxon>Mucilaginibacter</taxon>
    </lineage>
</organism>
<accession>A0ABU3GV05</accession>
<comment type="caution">
    <text evidence="2">The sequence shown here is derived from an EMBL/GenBank/DDBJ whole genome shotgun (WGS) entry which is preliminary data.</text>
</comment>